<keyword evidence="1" id="KW-0472">Membrane</keyword>
<evidence type="ECO:0000256" key="1">
    <source>
        <dbReference type="SAM" id="Phobius"/>
    </source>
</evidence>
<name>A0A8T0P907_PANVG</name>
<keyword evidence="1" id="KW-0812">Transmembrane</keyword>
<evidence type="ECO:0000313" key="3">
    <source>
        <dbReference type="Proteomes" id="UP000823388"/>
    </source>
</evidence>
<gene>
    <name evidence="2" type="ORF">PVAP13_8NG026902</name>
</gene>
<dbReference type="Proteomes" id="UP000823388">
    <property type="component" value="Chromosome 8N"/>
</dbReference>
<reference evidence="2" key="1">
    <citation type="submission" date="2020-05" db="EMBL/GenBank/DDBJ databases">
        <title>WGS assembly of Panicum virgatum.</title>
        <authorList>
            <person name="Lovell J.T."/>
            <person name="Jenkins J."/>
            <person name="Shu S."/>
            <person name="Juenger T.E."/>
            <person name="Schmutz J."/>
        </authorList>
    </citation>
    <scope>NUCLEOTIDE SEQUENCE</scope>
    <source>
        <strain evidence="2">AP13</strain>
    </source>
</reference>
<protein>
    <submittedName>
        <fullName evidence="2">Uncharacterized protein</fullName>
    </submittedName>
</protein>
<feature type="transmembrane region" description="Helical" evidence="1">
    <location>
        <begin position="79"/>
        <end position="96"/>
    </location>
</feature>
<sequence length="104" mass="12355">MLRMTNCCYIPNSTANHLRVKYKWPTVILMPDCILVTVGKLWKYVTVLWVQTAIYGSGRRVRRTTIGELATREMRQIEYLVTVMAYLFFIFHRTTFLESLPRFD</sequence>
<comment type="caution">
    <text evidence="2">The sequence shown here is derived from an EMBL/GenBank/DDBJ whole genome shotgun (WGS) entry which is preliminary data.</text>
</comment>
<evidence type="ECO:0000313" key="2">
    <source>
        <dbReference type="EMBL" id="KAG2555736.1"/>
    </source>
</evidence>
<keyword evidence="3" id="KW-1185">Reference proteome</keyword>
<accession>A0A8T0P907</accession>
<dbReference type="AlphaFoldDB" id="A0A8T0P907"/>
<dbReference type="EMBL" id="CM029052">
    <property type="protein sequence ID" value="KAG2555736.1"/>
    <property type="molecule type" value="Genomic_DNA"/>
</dbReference>
<keyword evidence="1" id="KW-1133">Transmembrane helix</keyword>
<organism evidence="2 3">
    <name type="scientific">Panicum virgatum</name>
    <name type="common">Blackwell switchgrass</name>
    <dbReference type="NCBI Taxonomy" id="38727"/>
    <lineage>
        <taxon>Eukaryota</taxon>
        <taxon>Viridiplantae</taxon>
        <taxon>Streptophyta</taxon>
        <taxon>Embryophyta</taxon>
        <taxon>Tracheophyta</taxon>
        <taxon>Spermatophyta</taxon>
        <taxon>Magnoliopsida</taxon>
        <taxon>Liliopsida</taxon>
        <taxon>Poales</taxon>
        <taxon>Poaceae</taxon>
        <taxon>PACMAD clade</taxon>
        <taxon>Panicoideae</taxon>
        <taxon>Panicodae</taxon>
        <taxon>Paniceae</taxon>
        <taxon>Panicinae</taxon>
        <taxon>Panicum</taxon>
        <taxon>Panicum sect. Hiantes</taxon>
    </lineage>
</organism>
<proteinExistence type="predicted"/>